<dbReference type="PROSITE" id="PS00211">
    <property type="entry name" value="ABC_TRANSPORTER_1"/>
    <property type="match status" value="1"/>
</dbReference>
<protein>
    <submittedName>
        <fullName evidence="6">ABC transporter, ATP-binding protein</fullName>
    </submittedName>
</protein>
<evidence type="ECO:0000259" key="5">
    <source>
        <dbReference type="PROSITE" id="PS50893"/>
    </source>
</evidence>
<organism evidence="6 7">
    <name type="scientific">Pediococcus damnosus</name>
    <dbReference type="NCBI Taxonomy" id="51663"/>
    <lineage>
        <taxon>Bacteria</taxon>
        <taxon>Bacillati</taxon>
        <taxon>Bacillota</taxon>
        <taxon>Bacilli</taxon>
        <taxon>Lactobacillales</taxon>
        <taxon>Lactobacillaceae</taxon>
        <taxon>Pediococcus</taxon>
    </lineage>
</organism>
<evidence type="ECO:0000313" key="6">
    <source>
        <dbReference type="EMBL" id="AMV63162.1"/>
    </source>
</evidence>
<proteinExistence type="inferred from homology"/>
<evidence type="ECO:0000313" key="7">
    <source>
        <dbReference type="Proteomes" id="UP000076405"/>
    </source>
</evidence>
<sequence>MMADTILSVKHLQKKFGKFAALKDVTFDVHSGEVFGFIGPNGAGKSTTIRTLLGILRASGGSATIFGKDVWKDSVRIHEHLAYVPGDVYLWPNLTGGEIIDLFLKLNHQRHTSRTNDLIKQFELDPGKKARTYSKGNRQKVALIAAFSTDADLYIFDEPTSGLDPLNEEIFQKNVLALKLQGKSILLSSHILSEVERMCDRIGIIREGQIIETGTLTEMRHLTRTLITVQTRQALPDLSATQDVHNFKRSDNTPNKASFSVDSDKMDKVMQTLASLEIIGLQSTPPTLEDLFLRYYQKGKQGDGENEA</sequence>
<gene>
    <name evidence="6" type="ORF">ADU70_1690</name>
</gene>
<dbReference type="GO" id="GO:0005524">
    <property type="term" value="F:ATP binding"/>
    <property type="evidence" value="ECO:0007669"/>
    <property type="project" value="UniProtKB-KW"/>
</dbReference>
<dbReference type="SUPFAM" id="SSF52540">
    <property type="entry name" value="P-loop containing nucleoside triphosphate hydrolases"/>
    <property type="match status" value="1"/>
</dbReference>
<dbReference type="Gene3D" id="3.40.50.300">
    <property type="entry name" value="P-loop containing nucleotide triphosphate hydrolases"/>
    <property type="match status" value="1"/>
</dbReference>
<evidence type="ECO:0000256" key="2">
    <source>
        <dbReference type="ARBA" id="ARBA00022448"/>
    </source>
</evidence>
<dbReference type="PANTHER" id="PTHR42711">
    <property type="entry name" value="ABC TRANSPORTER ATP-BINDING PROTEIN"/>
    <property type="match status" value="1"/>
</dbReference>
<dbReference type="CDD" id="cd03230">
    <property type="entry name" value="ABC_DR_subfamily_A"/>
    <property type="match status" value="1"/>
</dbReference>
<evidence type="ECO:0000256" key="1">
    <source>
        <dbReference type="ARBA" id="ARBA00005417"/>
    </source>
</evidence>
<dbReference type="InterPro" id="IPR003439">
    <property type="entry name" value="ABC_transporter-like_ATP-bd"/>
</dbReference>
<dbReference type="GO" id="GO:0016887">
    <property type="term" value="F:ATP hydrolysis activity"/>
    <property type="evidence" value="ECO:0007669"/>
    <property type="project" value="InterPro"/>
</dbReference>
<evidence type="ECO:0000256" key="4">
    <source>
        <dbReference type="ARBA" id="ARBA00022840"/>
    </source>
</evidence>
<feature type="domain" description="ABC transporter" evidence="5">
    <location>
        <begin position="7"/>
        <end position="232"/>
    </location>
</feature>
<dbReference type="PANTHER" id="PTHR42711:SF5">
    <property type="entry name" value="ABC TRANSPORTER ATP-BINDING PROTEIN NATA"/>
    <property type="match status" value="1"/>
</dbReference>
<dbReference type="AlphaFoldDB" id="A0AAC9FJE7"/>
<dbReference type="PROSITE" id="PS50893">
    <property type="entry name" value="ABC_TRANSPORTER_2"/>
    <property type="match status" value="1"/>
</dbReference>
<dbReference type="RefSeq" id="WP_046872176.1">
    <property type="nucleotide sequence ID" value="NZ_BAAAXI010000188.1"/>
</dbReference>
<dbReference type="InterPro" id="IPR050763">
    <property type="entry name" value="ABC_transporter_ATP-binding"/>
</dbReference>
<dbReference type="Proteomes" id="UP000076405">
    <property type="component" value="Chromosome"/>
</dbReference>
<accession>A0AAC9FJE7</accession>
<keyword evidence="2" id="KW-0813">Transport</keyword>
<dbReference type="GeneID" id="57276492"/>
<dbReference type="Pfam" id="PF00005">
    <property type="entry name" value="ABC_tran"/>
    <property type="match status" value="1"/>
</dbReference>
<dbReference type="SMART" id="SM00382">
    <property type="entry name" value="AAA"/>
    <property type="match status" value="1"/>
</dbReference>
<reference evidence="6 7" key="1">
    <citation type="journal article" date="2016" name="PLoS ONE">
        <title>The Identification of Novel Diagnostic Marker Genes for the Detection of Beer Spoiling Pediococcus damnosus Strains Using the BlAst Diagnostic Gene findEr.</title>
        <authorList>
            <person name="Behr J."/>
            <person name="Geissler A.J."/>
            <person name="Schmid J."/>
            <person name="Zehe A."/>
            <person name="Vogel R.F."/>
        </authorList>
    </citation>
    <scope>NUCLEOTIDE SEQUENCE [LARGE SCALE GENOMIC DNA]</scope>
    <source>
        <strain evidence="6 7">TMW 2.1533</strain>
    </source>
</reference>
<comment type="similarity">
    <text evidence="1">Belongs to the ABC transporter superfamily.</text>
</comment>
<dbReference type="InterPro" id="IPR003593">
    <property type="entry name" value="AAA+_ATPase"/>
</dbReference>
<dbReference type="InterPro" id="IPR017871">
    <property type="entry name" value="ABC_transporter-like_CS"/>
</dbReference>
<keyword evidence="4 6" id="KW-0067">ATP-binding</keyword>
<dbReference type="InterPro" id="IPR027417">
    <property type="entry name" value="P-loop_NTPase"/>
</dbReference>
<keyword evidence="3" id="KW-0547">Nucleotide-binding</keyword>
<name>A0AAC9FJE7_9LACO</name>
<dbReference type="EMBL" id="CP012275">
    <property type="protein sequence ID" value="AMV63162.1"/>
    <property type="molecule type" value="Genomic_DNA"/>
</dbReference>
<evidence type="ECO:0000256" key="3">
    <source>
        <dbReference type="ARBA" id="ARBA00022741"/>
    </source>
</evidence>